<comment type="caution">
    <text evidence="1">The sequence shown here is derived from an EMBL/GenBank/DDBJ whole genome shotgun (WGS) entry which is preliminary data.</text>
</comment>
<dbReference type="EMBL" id="JAHRHJ020003813">
    <property type="protein sequence ID" value="KAH9291066.1"/>
    <property type="molecule type" value="Genomic_DNA"/>
</dbReference>
<sequence length="73" mass="8273">FPYARHRITPPICRSRRDYLHEICIDRQSAPWVVAYKMTTSSGHASIDTGLIARALDNGTETSEEVCPEGIRR</sequence>
<evidence type="ECO:0000313" key="1">
    <source>
        <dbReference type="EMBL" id="KAH9291066.1"/>
    </source>
</evidence>
<name>A0AA38BYS8_TAXCH</name>
<reference evidence="1 2" key="1">
    <citation type="journal article" date="2021" name="Nat. Plants">
        <title>The Taxus genome provides insights into paclitaxel biosynthesis.</title>
        <authorList>
            <person name="Xiong X."/>
            <person name="Gou J."/>
            <person name="Liao Q."/>
            <person name="Li Y."/>
            <person name="Zhou Q."/>
            <person name="Bi G."/>
            <person name="Li C."/>
            <person name="Du R."/>
            <person name="Wang X."/>
            <person name="Sun T."/>
            <person name="Guo L."/>
            <person name="Liang H."/>
            <person name="Lu P."/>
            <person name="Wu Y."/>
            <person name="Zhang Z."/>
            <person name="Ro D.K."/>
            <person name="Shang Y."/>
            <person name="Huang S."/>
            <person name="Yan J."/>
        </authorList>
    </citation>
    <scope>NUCLEOTIDE SEQUENCE [LARGE SCALE GENOMIC DNA]</scope>
    <source>
        <strain evidence="1">Ta-2019</strain>
    </source>
</reference>
<organism evidence="1 2">
    <name type="scientific">Taxus chinensis</name>
    <name type="common">Chinese yew</name>
    <name type="synonym">Taxus wallichiana var. chinensis</name>
    <dbReference type="NCBI Taxonomy" id="29808"/>
    <lineage>
        <taxon>Eukaryota</taxon>
        <taxon>Viridiplantae</taxon>
        <taxon>Streptophyta</taxon>
        <taxon>Embryophyta</taxon>
        <taxon>Tracheophyta</taxon>
        <taxon>Spermatophyta</taxon>
        <taxon>Pinopsida</taxon>
        <taxon>Pinidae</taxon>
        <taxon>Conifers II</taxon>
        <taxon>Cupressales</taxon>
        <taxon>Taxaceae</taxon>
        <taxon>Taxus</taxon>
    </lineage>
</organism>
<keyword evidence="2" id="KW-1185">Reference proteome</keyword>
<gene>
    <name evidence="1" type="ORF">KI387_044637</name>
</gene>
<protein>
    <submittedName>
        <fullName evidence="1">Uncharacterized protein</fullName>
    </submittedName>
</protein>
<dbReference type="AlphaFoldDB" id="A0AA38BYS8"/>
<dbReference type="Proteomes" id="UP000824469">
    <property type="component" value="Unassembled WGS sequence"/>
</dbReference>
<proteinExistence type="predicted"/>
<evidence type="ECO:0000313" key="2">
    <source>
        <dbReference type="Proteomes" id="UP000824469"/>
    </source>
</evidence>
<feature type="non-terminal residue" evidence="1">
    <location>
        <position position="1"/>
    </location>
</feature>
<accession>A0AA38BYS8</accession>
<feature type="non-terminal residue" evidence="1">
    <location>
        <position position="73"/>
    </location>
</feature>